<organism evidence="3 4">
    <name type="scientific">Burkholderia cepacia</name>
    <name type="common">Pseudomonas cepacia</name>
    <dbReference type="NCBI Taxonomy" id="292"/>
    <lineage>
        <taxon>Bacteria</taxon>
        <taxon>Pseudomonadati</taxon>
        <taxon>Pseudomonadota</taxon>
        <taxon>Betaproteobacteria</taxon>
        <taxon>Burkholderiales</taxon>
        <taxon>Burkholderiaceae</taxon>
        <taxon>Burkholderia</taxon>
        <taxon>Burkholderia cepacia complex</taxon>
    </lineage>
</organism>
<gene>
    <name evidence="3" type="ORF">VL15_08725</name>
</gene>
<dbReference type="PATRIC" id="fig|292.27.peg.1333"/>
<feature type="domain" description="Response regulatory" evidence="2">
    <location>
        <begin position="14"/>
        <end position="159"/>
    </location>
</feature>
<dbReference type="AlphaFoldDB" id="A0A0J6A3Y5"/>
<dbReference type="Proteomes" id="UP000036338">
    <property type="component" value="Unassembled WGS sequence"/>
</dbReference>
<dbReference type="InterPro" id="IPR011006">
    <property type="entry name" value="CheY-like_superfamily"/>
</dbReference>
<protein>
    <submittedName>
        <fullName evidence="3">Response regulator receiver protein</fullName>
    </submittedName>
</protein>
<dbReference type="SUPFAM" id="SSF52172">
    <property type="entry name" value="CheY-like"/>
    <property type="match status" value="1"/>
</dbReference>
<dbReference type="EMBL" id="LDWR01000014">
    <property type="protein sequence ID" value="KML60465.1"/>
    <property type="molecule type" value="Genomic_DNA"/>
</dbReference>
<feature type="modified residue" description="4-aspartylphosphate" evidence="1">
    <location>
        <position position="96"/>
    </location>
</feature>
<accession>A0A0J6A3Y5</accession>
<name>A0A0J6A3Y5_BURCE</name>
<dbReference type="PROSITE" id="PS50110">
    <property type="entry name" value="RESPONSE_REGULATORY"/>
    <property type="match status" value="1"/>
</dbReference>
<evidence type="ECO:0000256" key="1">
    <source>
        <dbReference type="PROSITE-ProRule" id="PRU00169"/>
    </source>
</evidence>
<dbReference type="GO" id="GO:0000160">
    <property type="term" value="P:phosphorelay signal transduction system"/>
    <property type="evidence" value="ECO:0007669"/>
    <property type="project" value="InterPro"/>
</dbReference>
<dbReference type="RefSeq" id="WP_048244924.1">
    <property type="nucleotide sequence ID" value="NZ_LDWR01000014.1"/>
</dbReference>
<evidence type="ECO:0000259" key="2">
    <source>
        <dbReference type="PROSITE" id="PS50110"/>
    </source>
</evidence>
<keyword evidence="1" id="KW-0597">Phosphoprotein</keyword>
<evidence type="ECO:0000313" key="3">
    <source>
        <dbReference type="EMBL" id="KML60465.1"/>
    </source>
</evidence>
<sequence length="312" mass="34605">MQPFVSQPVLYPVSVVFVDDNPDFLQALRGAFPDEHLNRFFTQPQAALDFVSSRDAELPPTAADYFGAEKKGGNAIGQDALTDPARFEAVGAVVVDYSMPEVDGVQFLSSIRNANCMKILLTGIADERVAVDAFNAGLIDCYLKKTDVEMARKLATVLDNAKRKYCAARGHISLHEAGSTYRDPRIVKLIDEVAAREGIVEYYWRPNQDAVLMFDAAGAPSVFLAWNEEDWSFHCDIVADADGPAELCRGMEARRIMPLFWPSQAYRPGLADVHCAAPLPVPGWNGTFYSWTRLDDSATERELPTLAKWRHA</sequence>
<proteinExistence type="predicted"/>
<dbReference type="Gene3D" id="3.40.50.2300">
    <property type="match status" value="1"/>
</dbReference>
<dbReference type="InterPro" id="IPR001789">
    <property type="entry name" value="Sig_transdc_resp-reg_receiver"/>
</dbReference>
<dbReference type="Pfam" id="PF00072">
    <property type="entry name" value="Response_reg"/>
    <property type="match status" value="1"/>
</dbReference>
<comment type="caution">
    <text evidence="3">The sequence shown here is derived from an EMBL/GenBank/DDBJ whole genome shotgun (WGS) entry which is preliminary data.</text>
</comment>
<evidence type="ECO:0000313" key="4">
    <source>
        <dbReference type="Proteomes" id="UP000036338"/>
    </source>
</evidence>
<reference evidence="3 4" key="1">
    <citation type="submission" date="2015-05" db="EMBL/GenBank/DDBJ databases">
        <title>Draft genome of Burkholderia cepacia LK29.</title>
        <authorList>
            <person name="Chan X.Y."/>
        </authorList>
    </citation>
    <scope>NUCLEOTIDE SEQUENCE [LARGE SCALE GENOMIC DNA]</scope>
    <source>
        <strain evidence="3 4">LK29</strain>
    </source>
</reference>